<dbReference type="SUPFAM" id="SSF63737">
    <property type="entry name" value="Leukotriene A4 hydrolase N-terminal domain"/>
    <property type="match status" value="1"/>
</dbReference>
<keyword evidence="10" id="KW-0735">Signal-anchor</keyword>
<dbReference type="InterPro" id="IPR050344">
    <property type="entry name" value="Peptidase_M1_aminopeptidases"/>
</dbReference>
<dbReference type="Pfam" id="PF17900">
    <property type="entry name" value="Peptidase_M1_N"/>
    <property type="match status" value="1"/>
</dbReference>
<evidence type="ECO:0000313" key="23">
    <source>
        <dbReference type="Proteomes" id="UP001445076"/>
    </source>
</evidence>
<dbReference type="EMBL" id="JARKIK010000052">
    <property type="protein sequence ID" value="KAK8733862.1"/>
    <property type="molecule type" value="Genomic_DNA"/>
</dbReference>
<feature type="binding site" evidence="16">
    <location>
        <position position="427"/>
    </location>
    <ligand>
        <name>Zn(2+)</name>
        <dbReference type="ChEBI" id="CHEBI:29105"/>
        <note>catalytic</note>
    </ligand>
</feature>
<keyword evidence="23" id="KW-1185">Reference proteome</keyword>
<evidence type="ECO:0000256" key="13">
    <source>
        <dbReference type="ARBA" id="ARBA00023136"/>
    </source>
</evidence>
<dbReference type="Gene3D" id="1.10.390.10">
    <property type="entry name" value="Neutral Protease Domain 2"/>
    <property type="match status" value="1"/>
</dbReference>
<gene>
    <name evidence="22" type="ORF">OTU49_006217</name>
</gene>
<dbReference type="SUPFAM" id="SSF55486">
    <property type="entry name" value="Metalloproteases ('zincins'), catalytic domain"/>
    <property type="match status" value="1"/>
</dbReference>
<keyword evidence="11 19" id="KW-1133">Transmembrane helix</keyword>
<evidence type="ECO:0000256" key="16">
    <source>
        <dbReference type="PIRSR" id="PIRSR634016-3"/>
    </source>
</evidence>
<dbReference type="InterPro" id="IPR034016">
    <property type="entry name" value="M1_APN-typ"/>
</dbReference>
<evidence type="ECO:0000256" key="19">
    <source>
        <dbReference type="SAM" id="Phobius"/>
    </source>
</evidence>
<dbReference type="InterPro" id="IPR027268">
    <property type="entry name" value="Peptidase_M4/M1_CTD_sf"/>
</dbReference>
<evidence type="ECO:0000256" key="14">
    <source>
        <dbReference type="ARBA" id="ARBA00023180"/>
    </source>
</evidence>
<evidence type="ECO:0000256" key="8">
    <source>
        <dbReference type="ARBA" id="ARBA00022801"/>
    </source>
</evidence>
<comment type="cofactor">
    <cofactor evidence="16">
        <name>Zn(2+)</name>
        <dbReference type="ChEBI" id="CHEBI:29105"/>
    </cofactor>
    <text evidence="16">Binds 1 zinc ion per subunit.</text>
</comment>
<evidence type="ECO:0000256" key="5">
    <source>
        <dbReference type="ARBA" id="ARBA00022670"/>
    </source>
</evidence>
<dbReference type="InterPro" id="IPR001930">
    <property type="entry name" value="Peptidase_M1"/>
</dbReference>
<keyword evidence="5" id="KW-0645">Protease</keyword>
<feature type="non-terminal residue" evidence="22">
    <location>
        <position position="519"/>
    </location>
</feature>
<keyword evidence="12" id="KW-0482">Metalloprotease</keyword>
<dbReference type="InterPro" id="IPR014782">
    <property type="entry name" value="Peptidase_M1_dom"/>
</dbReference>
<evidence type="ECO:0000256" key="10">
    <source>
        <dbReference type="ARBA" id="ARBA00022968"/>
    </source>
</evidence>
<dbReference type="FunFam" id="1.10.390.10:FF:000001">
    <property type="entry name" value="Aminopeptidase"/>
    <property type="match status" value="1"/>
</dbReference>
<keyword evidence="13 19" id="KW-0472">Membrane</keyword>
<evidence type="ECO:0000313" key="22">
    <source>
        <dbReference type="EMBL" id="KAK8733862.1"/>
    </source>
</evidence>
<dbReference type="PANTHER" id="PTHR11533">
    <property type="entry name" value="PROTEASE M1 ZINC METALLOPROTEASE"/>
    <property type="match status" value="1"/>
</dbReference>
<evidence type="ECO:0008006" key="24">
    <source>
        <dbReference type="Google" id="ProtNLM"/>
    </source>
</evidence>
<feature type="active site" description="Proton acceptor" evidence="15">
    <location>
        <position position="405"/>
    </location>
</feature>
<evidence type="ECO:0000256" key="11">
    <source>
        <dbReference type="ARBA" id="ARBA00022989"/>
    </source>
</evidence>
<evidence type="ECO:0000256" key="15">
    <source>
        <dbReference type="PIRSR" id="PIRSR634016-1"/>
    </source>
</evidence>
<feature type="domain" description="Peptidase M1 membrane alanine aminopeptidase" evidence="20">
    <location>
        <begin position="334"/>
        <end position="518"/>
    </location>
</feature>
<evidence type="ECO:0000256" key="6">
    <source>
        <dbReference type="ARBA" id="ARBA00022692"/>
    </source>
</evidence>
<feature type="region of interest" description="Disordered" evidence="18">
    <location>
        <begin position="1"/>
        <end position="21"/>
    </location>
</feature>
<feature type="site" description="Transition state stabilizer" evidence="17">
    <location>
        <position position="490"/>
    </location>
</feature>
<evidence type="ECO:0000256" key="3">
    <source>
        <dbReference type="ARBA" id="ARBA00010136"/>
    </source>
</evidence>
<dbReference type="GO" id="GO:0043171">
    <property type="term" value="P:peptide catabolic process"/>
    <property type="evidence" value="ECO:0007669"/>
    <property type="project" value="TreeGrafter"/>
</dbReference>
<keyword evidence="8" id="KW-0378">Hydrolase</keyword>
<sequence length="519" mass="58217">QITMGTGTMKEVEVEESVSPATTPSAGNLGCHINRRLAVFLGVLFVSATVAVGVLAYYSSSRTLEHGHKTSGYYVPLEPVGDLPAAIVARDKDEIDIRLPKTLKPLHYVVKLQPFINGNFSIEGYVEVEIEVIEPTSNITLHIADIITKNETIKVVPSDDVEGPGVEVKQNLYDKDRNFYIGVLGEELELGKRYILSMEFVGLLNDQLIGFYRSTYTDEDGNTRWVASTQFEATDARRAFPCFDEPAMKATFEIFLARETSMSSISNMPKFETFPVEGQDGWVWDHFNTTVPMSTYLLAFVISDYTHIDSDANDHVLFRVWTREGAIQQADLALKTGPVVLSFYEEYFSVPFPLPKQDMIAIPAFTGGSMENWGLIIYSESSLLYDPAVSSAADKQHVTVIISHELAHQWFGDLVTPDWWTDLWLNEGFASFVENIGTDHVEPTWKMWEQFVSNDLQDVLEMDSLESSHPISIPVGSPDEIDQIFDSISYSKGASVIRMMNHFLTETTFRKGVTNYLNG</sequence>
<dbReference type="InterPro" id="IPR042097">
    <property type="entry name" value="Aminopeptidase_N-like_N_sf"/>
</dbReference>
<keyword evidence="6 19" id="KW-0812">Transmembrane</keyword>
<keyword evidence="9 16" id="KW-0862">Zinc</keyword>
<dbReference type="AlphaFoldDB" id="A0AAW0WPB3"/>
<dbReference type="Proteomes" id="UP001445076">
    <property type="component" value="Unassembled WGS sequence"/>
</dbReference>
<feature type="non-terminal residue" evidence="22">
    <location>
        <position position="1"/>
    </location>
</feature>
<comment type="similarity">
    <text evidence="3">Belongs to the peptidase M1 family.</text>
</comment>
<dbReference type="GO" id="GO:0005737">
    <property type="term" value="C:cytoplasm"/>
    <property type="evidence" value="ECO:0007669"/>
    <property type="project" value="TreeGrafter"/>
</dbReference>
<feature type="domain" description="Aminopeptidase N-like N-terminal" evidence="21">
    <location>
        <begin position="104"/>
        <end position="297"/>
    </location>
</feature>
<evidence type="ECO:0000256" key="2">
    <source>
        <dbReference type="ARBA" id="ARBA00004609"/>
    </source>
</evidence>
<dbReference type="GO" id="GO:0005615">
    <property type="term" value="C:extracellular space"/>
    <property type="evidence" value="ECO:0007669"/>
    <property type="project" value="TreeGrafter"/>
</dbReference>
<dbReference type="Gene3D" id="2.60.40.1730">
    <property type="entry name" value="tricorn interacting facor f3 domain"/>
    <property type="match status" value="1"/>
</dbReference>
<dbReference type="InterPro" id="IPR045357">
    <property type="entry name" value="Aminopeptidase_N-like_N"/>
</dbReference>
<dbReference type="FunFam" id="2.60.40.1730:FF:000012">
    <property type="entry name" value="Aminopeptidase N"/>
    <property type="match status" value="1"/>
</dbReference>
<evidence type="ECO:0000256" key="18">
    <source>
        <dbReference type="SAM" id="MobiDB-lite"/>
    </source>
</evidence>
<evidence type="ECO:0000256" key="9">
    <source>
        <dbReference type="ARBA" id="ARBA00022833"/>
    </source>
</evidence>
<proteinExistence type="inferred from homology"/>
<reference evidence="22 23" key="1">
    <citation type="journal article" date="2024" name="BMC Genomics">
        <title>Genome assembly of redclaw crayfish (Cherax quadricarinatus) provides insights into its immune adaptation and hypoxia tolerance.</title>
        <authorList>
            <person name="Liu Z."/>
            <person name="Zheng J."/>
            <person name="Li H."/>
            <person name="Fang K."/>
            <person name="Wang S."/>
            <person name="He J."/>
            <person name="Zhou D."/>
            <person name="Weng S."/>
            <person name="Chi M."/>
            <person name="Gu Z."/>
            <person name="He J."/>
            <person name="Li F."/>
            <person name="Wang M."/>
        </authorList>
    </citation>
    <scope>NUCLEOTIDE SEQUENCE [LARGE SCALE GENOMIC DNA]</scope>
    <source>
        <strain evidence="22">ZL_2023a</strain>
    </source>
</reference>
<dbReference type="GO" id="GO:0008270">
    <property type="term" value="F:zinc ion binding"/>
    <property type="evidence" value="ECO:0007669"/>
    <property type="project" value="InterPro"/>
</dbReference>
<organism evidence="22 23">
    <name type="scientific">Cherax quadricarinatus</name>
    <name type="common">Australian red claw crayfish</name>
    <dbReference type="NCBI Taxonomy" id="27406"/>
    <lineage>
        <taxon>Eukaryota</taxon>
        <taxon>Metazoa</taxon>
        <taxon>Ecdysozoa</taxon>
        <taxon>Arthropoda</taxon>
        <taxon>Crustacea</taxon>
        <taxon>Multicrustacea</taxon>
        <taxon>Malacostraca</taxon>
        <taxon>Eumalacostraca</taxon>
        <taxon>Eucarida</taxon>
        <taxon>Decapoda</taxon>
        <taxon>Pleocyemata</taxon>
        <taxon>Astacidea</taxon>
        <taxon>Parastacoidea</taxon>
        <taxon>Parastacidae</taxon>
        <taxon>Cherax</taxon>
    </lineage>
</organism>
<accession>A0AAW0WPB3</accession>
<evidence type="ECO:0000256" key="7">
    <source>
        <dbReference type="ARBA" id="ARBA00022723"/>
    </source>
</evidence>
<dbReference type="CDD" id="cd09601">
    <property type="entry name" value="M1_APN-Q_like"/>
    <property type="match status" value="1"/>
</dbReference>
<keyword evidence="4" id="KW-0031">Aminopeptidase</keyword>
<evidence type="ECO:0000256" key="4">
    <source>
        <dbReference type="ARBA" id="ARBA00022438"/>
    </source>
</evidence>
<dbReference type="GO" id="GO:0042277">
    <property type="term" value="F:peptide binding"/>
    <property type="evidence" value="ECO:0007669"/>
    <property type="project" value="TreeGrafter"/>
</dbReference>
<name>A0AAW0WPB3_CHEQU</name>
<dbReference type="PANTHER" id="PTHR11533:SF294">
    <property type="entry name" value="THYROTROPIN-RELEASING HORMONE-DEGRADING ECTOENZYME"/>
    <property type="match status" value="1"/>
</dbReference>
<feature type="binding site" evidence="16">
    <location>
        <position position="404"/>
    </location>
    <ligand>
        <name>Zn(2+)</name>
        <dbReference type="ChEBI" id="CHEBI:29105"/>
        <note>catalytic</note>
    </ligand>
</feature>
<comment type="subcellular location">
    <subcellularLocation>
        <location evidence="2">Cell membrane</location>
        <topology evidence="2">Lipid-anchor</topology>
        <topology evidence="2">GPI-anchor</topology>
    </subcellularLocation>
    <subcellularLocation>
        <location evidence="1">Membrane</location>
        <topology evidence="1">Single-pass type II membrane protein</topology>
    </subcellularLocation>
</comment>
<dbReference type="GO" id="GO:0070006">
    <property type="term" value="F:metalloaminopeptidase activity"/>
    <property type="evidence" value="ECO:0007669"/>
    <property type="project" value="TreeGrafter"/>
</dbReference>
<evidence type="ECO:0000256" key="1">
    <source>
        <dbReference type="ARBA" id="ARBA00004606"/>
    </source>
</evidence>
<dbReference type="Pfam" id="PF01433">
    <property type="entry name" value="Peptidase_M1"/>
    <property type="match status" value="1"/>
</dbReference>
<feature type="transmembrane region" description="Helical" evidence="19">
    <location>
        <begin position="37"/>
        <end position="58"/>
    </location>
</feature>
<keyword evidence="14" id="KW-0325">Glycoprotein</keyword>
<evidence type="ECO:0000256" key="12">
    <source>
        <dbReference type="ARBA" id="ARBA00023049"/>
    </source>
</evidence>
<evidence type="ECO:0000259" key="21">
    <source>
        <dbReference type="Pfam" id="PF17900"/>
    </source>
</evidence>
<keyword evidence="7 16" id="KW-0479">Metal-binding</keyword>
<evidence type="ECO:0000256" key="17">
    <source>
        <dbReference type="PIRSR" id="PIRSR634016-4"/>
    </source>
</evidence>
<protein>
    <recommendedName>
        <fullName evidence="24">Aminopeptidase</fullName>
    </recommendedName>
</protein>
<feature type="binding site" evidence="16">
    <location>
        <position position="408"/>
    </location>
    <ligand>
        <name>Zn(2+)</name>
        <dbReference type="ChEBI" id="CHEBI:29105"/>
        <note>catalytic</note>
    </ligand>
</feature>
<dbReference type="GO" id="GO:0006508">
    <property type="term" value="P:proteolysis"/>
    <property type="evidence" value="ECO:0007669"/>
    <property type="project" value="UniProtKB-KW"/>
</dbReference>
<comment type="caution">
    <text evidence="22">The sequence shown here is derived from an EMBL/GenBank/DDBJ whole genome shotgun (WGS) entry which is preliminary data.</text>
</comment>
<dbReference type="PRINTS" id="PR00756">
    <property type="entry name" value="ALADIPTASE"/>
</dbReference>
<evidence type="ECO:0000259" key="20">
    <source>
        <dbReference type="Pfam" id="PF01433"/>
    </source>
</evidence>
<dbReference type="GO" id="GO:0005886">
    <property type="term" value="C:plasma membrane"/>
    <property type="evidence" value="ECO:0007669"/>
    <property type="project" value="UniProtKB-SubCell"/>
</dbReference>